<evidence type="ECO:0000256" key="3">
    <source>
        <dbReference type="ARBA" id="ARBA00022679"/>
    </source>
</evidence>
<accession>A0ABX1CLI0</accession>
<evidence type="ECO:0000313" key="6">
    <source>
        <dbReference type="Proteomes" id="UP000732399"/>
    </source>
</evidence>
<sequence>MRWKGSDVTVVIPTYNRAALLEKAIASALAQTEPVGAIIVVDDGSTDDSRERVAALAARDPRISLRTQANAGANVARNTGVAAAATALVGFLDSDDRWMPEKIERQLAAWRARPDAVASFTGILAVDGDRPLYSYDIPVELTIDEIRRHNVLGSTSSALVRTDVLRAVGGFDPGLPSCQDWDLYLRLRRAGPFATVTDDLVLYDDGPHDRITHQSGKTVAGHEAVFARALSDVDDPRERRRIRAAHAEVMTRLYLRHGDWRAARRQAIRAAVLDPNLIHVRKLARIVVRRAKS</sequence>
<comment type="caution">
    <text evidence="5">The sequence shown here is derived from an EMBL/GenBank/DDBJ whole genome shotgun (WGS) entry which is preliminary data.</text>
</comment>
<gene>
    <name evidence="5" type="ORF">HBH26_03650</name>
</gene>
<evidence type="ECO:0000259" key="4">
    <source>
        <dbReference type="Pfam" id="PF00535"/>
    </source>
</evidence>
<protein>
    <submittedName>
        <fullName evidence="5">Glycosyltransferase family 2 protein</fullName>
    </submittedName>
</protein>
<dbReference type="EMBL" id="JAAVJH010000002">
    <property type="protein sequence ID" value="NJR77711.1"/>
    <property type="molecule type" value="Genomic_DNA"/>
</dbReference>
<dbReference type="InterPro" id="IPR050834">
    <property type="entry name" value="Glycosyltransf_2"/>
</dbReference>
<proteinExistence type="inferred from homology"/>
<dbReference type="CDD" id="cd00761">
    <property type="entry name" value="Glyco_tranf_GTA_type"/>
    <property type="match status" value="1"/>
</dbReference>
<dbReference type="Proteomes" id="UP000732399">
    <property type="component" value="Unassembled WGS sequence"/>
</dbReference>
<feature type="domain" description="Glycosyltransferase 2-like" evidence="4">
    <location>
        <begin position="9"/>
        <end position="166"/>
    </location>
</feature>
<dbReference type="RefSeq" id="WP_168133242.1">
    <property type="nucleotide sequence ID" value="NZ_JAAVJH010000002.1"/>
</dbReference>
<dbReference type="PANTHER" id="PTHR43685">
    <property type="entry name" value="GLYCOSYLTRANSFERASE"/>
    <property type="match status" value="1"/>
</dbReference>
<dbReference type="InterPro" id="IPR029044">
    <property type="entry name" value="Nucleotide-diphossugar_trans"/>
</dbReference>
<keyword evidence="6" id="KW-1185">Reference proteome</keyword>
<reference evidence="5 6" key="1">
    <citation type="submission" date="2020-03" db="EMBL/GenBank/DDBJ databases">
        <authorList>
            <person name="Wang L."/>
            <person name="He N."/>
            <person name="Li Y."/>
            <person name="Fang Y."/>
            <person name="Zhang F."/>
        </authorList>
    </citation>
    <scope>NUCLEOTIDE SEQUENCE [LARGE SCALE GENOMIC DNA]</scope>
    <source>
        <strain evidence="5 6">36D10-4-7</strain>
    </source>
</reference>
<evidence type="ECO:0000256" key="1">
    <source>
        <dbReference type="ARBA" id="ARBA00006739"/>
    </source>
</evidence>
<keyword evidence="2" id="KW-0328">Glycosyltransferase</keyword>
<dbReference type="PANTHER" id="PTHR43685:SF5">
    <property type="entry name" value="GLYCOSYLTRANSFERASE EPSE-RELATED"/>
    <property type="match status" value="1"/>
</dbReference>
<evidence type="ECO:0000256" key="2">
    <source>
        <dbReference type="ARBA" id="ARBA00022676"/>
    </source>
</evidence>
<evidence type="ECO:0000313" key="5">
    <source>
        <dbReference type="EMBL" id="NJR77711.1"/>
    </source>
</evidence>
<organism evidence="5 6">
    <name type="scientific">Sphingomonas corticis</name>
    <dbReference type="NCBI Taxonomy" id="2722791"/>
    <lineage>
        <taxon>Bacteria</taxon>
        <taxon>Pseudomonadati</taxon>
        <taxon>Pseudomonadota</taxon>
        <taxon>Alphaproteobacteria</taxon>
        <taxon>Sphingomonadales</taxon>
        <taxon>Sphingomonadaceae</taxon>
        <taxon>Sphingomonas</taxon>
    </lineage>
</organism>
<dbReference type="InterPro" id="IPR001173">
    <property type="entry name" value="Glyco_trans_2-like"/>
</dbReference>
<keyword evidence="3" id="KW-0808">Transferase</keyword>
<name>A0ABX1CLI0_9SPHN</name>
<dbReference type="SUPFAM" id="SSF53448">
    <property type="entry name" value="Nucleotide-diphospho-sugar transferases"/>
    <property type="match status" value="1"/>
</dbReference>
<comment type="similarity">
    <text evidence="1">Belongs to the glycosyltransferase 2 family.</text>
</comment>
<dbReference type="Pfam" id="PF00535">
    <property type="entry name" value="Glycos_transf_2"/>
    <property type="match status" value="1"/>
</dbReference>
<dbReference type="Gene3D" id="3.90.550.10">
    <property type="entry name" value="Spore Coat Polysaccharide Biosynthesis Protein SpsA, Chain A"/>
    <property type="match status" value="1"/>
</dbReference>